<dbReference type="SMART" id="SM00990">
    <property type="entry name" value="VRR_NUC"/>
    <property type="match status" value="1"/>
</dbReference>
<gene>
    <name evidence="5" type="ORF">LCGC14_0960910</name>
</gene>
<evidence type="ECO:0000256" key="1">
    <source>
        <dbReference type="ARBA" id="ARBA00001946"/>
    </source>
</evidence>
<comment type="cofactor">
    <cofactor evidence="1">
        <name>Mg(2+)</name>
        <dbReference type="ChEBI" id="CHEBI:18420"/>
    </cofactor>
</comment>
<protein>
    <recommendedName>
        <fullName evidence="4">VRR-NUC domain-containing protein</fullName>
    </recommendedName>
</protein>
<name>A0A0F9NEJ2_9ZZZZ</name>
<dbReference type="GO" id="GO:0004518">
    <property type="term" value="F:nuclease activity"/>
    <property type="evidence" value="ECO:0007669"/>
    <property type="project" value="UniProtKB-KW"/>
</dbReference>
<keyword evidence="2" id="KW-0540">Nuclease</keyword>
<dbReference type="GO" id="GO:0016788">
    <property type="term" value="F:hydrolase activity, acting on ester bonds"/>
    <property type="evidence" value="ECO:0007669"/>
    <property type="project" value="InterPro"/>
</dbReference>
<dbReference type="Gene3D" id="3.40.1350.10">
    <property type="match status" value="1"/>
</dbReference>
<keyword evidence="3" id="KW-0378">Hydrolase</keyword>
<evidence type="ECO:0000256" key="3">
    <source>
        <dbReference type="ARBA" id="ARBA00022801"/>
    </source>
</evidence>
<dbReference type="InterPro" id="IPR011856">
    <property type="entry name" value="tRNA_endonuc-like_dom_sf"/>
</dbReference>
<accession>A0A0F9NEJ2</accession>
<evidence type="ECO:0000256" key="2">
    <source>
        <dbReference type="ARBA" id="ARBA00022722"/>
    </source>
</evidence>
<comment type="caution">
    <text evidence="5">The sequence shown here is derived from an EMBL/GenBank/DDBJ whole genome shotgun (WGS) entry which is preliminary data.</text>
</comment>
<organism evidence="5">
    <name type="scientific">marine sediment metagenome</name>
    <dbReference type="NCBI Taxonomy" id="412755"/>
    <lineage>
        <taxon>unclassified sequences</taxon>
        <taxon>metagenomes</taxon>
        <taxon>ecological metagenomes</taxon>
    </lineage>
</organism>
<reference evidence="5" key="1">
    <citation type="journal article" date="2015" name="Nature">
        <title>Complex archaea that bridge the gap between prokaryotes and eukaryotes.</title>
        <authorList>
            <person name="Spang A."/>
            <person name="Saw J.H."/>
            <person name="Jorgensen S.L."/>
            <person name="Zaremba-Niedzwiedzka K."/>
            <person name="Martijn J."/>
            <person name="Lind A.E."/>
            <person name="van Eijk R."/>
            <person name="Schleper C."/>
            <person name="Guy L."/>
            <person name="Ettema T.J."/>
        </authorList>
    </citation>
    <scope>NUCLEOTIDE SEQUENCE</scope>
</reference>
<dbReference type="InterPro" id="IPR014883">
    <property type="entry name" value="VRR_NUC"/>
</dbReference>
<evidence type="ECO:0000259" key="4">
    <source>
        <dbReference type="SMART" id="SM00990"/>
    </source>
</evidence>
<sequence length="123" mass="13430">MTARRQHPEESLQRAVAAYLDLALPEDACWTTIPAGGGGRVRGAKLKGMGYKAGWPDLQIVYRGRLICIELKSEKGRLSKPQKAMHERLTLAGAAVFTATSLAEVEHILHCFGMQLRASTRAA</sequence>
<evidence type="ECO:0000313" key="5">
    <source>
        <dbReference type="EMBL" id="KKN17945.1"/>
    </source>
</evidence>
<dbReference type="GO" id="GO:0003676">
    <property type="term" value="F:nucleic acid binding"/>
    <property type="evidence" value="ECO:0007669"/>
    <property type="project" value="InterPro"/>
</dbReference>
<feature type="domain" description="VRR-NUC" evidence="4">
    <location>
        <begin position="7"/>
        <end position="103"/>
    </location>
</feature>
<dbReference type="EMBL" id="LAZR01003474">
    <property type="protein sequence ID" value="KKN17945.1"/>
    <property type="molecule type" value="Genomic_DNA"/>
</dbReference>
<proteinExistence type="predicted"/>
<dbReference type="AlphaFoldDB" id="A0A0F9NEJ2"/>